<protein>
    <recommendedName>
        <fullName evidence="7">Sorbitol dehydrogenase</fullName>
    </recommendedName>
    <alternativeName>
        <fullName evidence="8">Polyol dehydrogenase</fullName>
    </alternativeName>
</protein>
<accession>A0AAW1UDF3</accession>
<sequence length="359" mass="39500">MAKDNLSAVLYGIEDLRLEQRSIPTPKNDEVLIKVEVVGICGSDVHYYRYGKLRYKEVKKPMLMGHEASGQVVEVGKNVTHLKIGDRVAIEPGIACGSCNFCKQGKYNLCLTMQFCATPPVDGNLTRYYCHSARFCHKLPDNLSFEDGALLEPLAVGVHGCRRGKVTVGSVVLIMGAGPIGLVTLLSAKSFGASKVIILDLVDNRLQVAKQLGADYVLTIEKHMSEDDIVRKIQKILGESPTISFDCSGSEICVRIVLKVTKRGGTAVLIGMGKLEQTVPLSTALFQEIDVIGGYRYCNDYPTAIEFLKTGRINVQPLITHKFKIEDTLQAYETAISGKDNPIKILIYPNKDRYPAIFS</sequence>
<dbReference type="AlphaFoldDB" id="A0AAW1UDF3"/>
<evidence type="ECO:0000256" key="7">
    <source>
        <dbReference type="ARBA" id="ARBA00026132"/>
    </source>
</evidence>
<dbReference type="InterPro" id="IPR045306">
    <property type="entry name" value="SDH-like"/>
</dbReference>
<dbReference type="GO" id="GO:0008270">
    <property type="term" value="F:zinc ion binding"/>
    <property type="evidence" value="ECO:0007669"/>
    <property type="project" value="InterPro"/>
</dbReference>
<comment type="similarity">
    <text evidence="2 9">Belongs to the zinc-containing alcohol dehydrogenase family.</text>
</comment>
<organism evidence="11 12">
    <name type="scientific">Henosepilachna vigintioctopunctata</name>
    <dbReference type="NCBI Taxonomy" id="420089"/>
    <lineage>
        <taxon>Eukaryota</taxon>
        <taxon>Metazoa</taxon>
        <taxon>Ecdysozoa</taxon>
        <taxon>Arthropoda</taxon>
        <taxon>Hexapoda</taxon>
        <taxon>Insecta</taxon>
        <taxon>Pterygota</taxon>
        <taxon>Neoptera</taxon>
        <taxon>Endopterygota</taxon>
        <taxon>Coleoptera</taxon>
        <taxon>Polyphaga</taxon>
        <taxon>Cucujiformia</taxon>
        <taxon>Coccinelloidea</taxon>
        <taxon>Coccinellidae</taxon>
        <taxon>Epilachninae</taxon>
        <taxon>Epilachnini</taxon>
        <taxon>Henosepilachna</taxon>
    </lineage>
</organism>
<evidence type="ECO:0000256" key="1">
    <source>
        <dbReference type="ARBA" id="ARBA00001947"/>
    </source>
</evidence>
<gene>
    <name evidence="11" type="ORF">WA026_014371</name>
</gene>
<keyword evidence="3 9" id="KW-0479">Metal-binding</keyword>
<evidence type="ECO:0000256" key="6">
    <source>
        <dbReference type="ARBA" id="ARBA00023027"/>
    </source>
</evidence>
<dbReference type="PANTHER" id="PTHR43161">
    <property type="entry name" value="SORBITOL DEHYDROGENASE"/>
    <property type="match status" value="1"/>
</dbReference>
<dbReference type="Gene3D" id="3.90.180.10">
    <property type="entry name" value="Medium-chain alcohol dehydrogenases, catalytic domain"/>
    <property type="match status" value="1"/>
</dbReference>
<dbReference type="SMART" id="SM00829">
    <property type="entry name" value="PKS_ER"/>
    <property type="match status" value="1"/>
</dbReference>
<dbReference type="EMBL" id="JARQZJ010000067">
    <property type="protein sequence ID" value="KAK9881029.1"/>
    <property type="molecule type" value="Genomic_DNA"/>
</dbReference>
<dbReference type="SUPFAM" id="SSF51735">
    <property type="entry name" value="NAD(P)-binding Rossmann-fold domains"/>
    <property type="match status" value="1"/>
</dbReference>
<dbReference type="PANTHER" id="PTHR43161:SF9">
    <property type="entry name" value="SORBITOL DEHYDROGENASE"/>
    <property type="match status" value="1"/>
</dbReference>
<evidence type="ECO:0000313" key="11">
    <source>
        <dbReference type="EMBL" id="KAK9881029.1"/>
    </source>
</evidence>
<dbReference type="SUPFAM" id="SSF50129">
    <property type="entry name" value="GroES-like"/>
    <property type="match status" value="1"/>
</dbReference>
<dbReference type="InterPro" id="IPR013149">
    <property type="entry name" value="ADH-like_C"/>
</dbReference>
<dbReference type="GO" id="GO:0006062">
    <property type="term" value="P:sorbitol catabolic process"/>
    <property type="evidence" value="ECO:0007669"/>
    <property type="project" value="TreeGrafter"/>
</dbReference>
<dbReference type="CDD" id="cd05285">
    <property type="entry name" value="sorbitol_DH"/>
    <property type="match status" value="1"/>
</dbReference>
<evidence type="ECO:0000259" key="10">
    <source>
        <dbReference type="SMART" id="SM00829"/>
    </source>
</evidence>
<keyword evidence="6" id="KW-0520">NAD</keyword>
<evidence type="ECO:0000256" key="2">
    <source>
        <dbReference type="ARBA" id="ARBA00008072"/>
    </source>
</evidence>
<dbReference type="InterPro" id="IPR011032">
    <property type="entry name" value="GroES-like_sf"/>
</dbReference>
<dbReference type="PROSITE" id="PS00059">
    <property type="entry name" value="ADH_ZINC"/>
    <property type="match status" value="1"/>
</dbReference>
<evidence type="ECO:0000256" key="3">
    <source>
        <dbReference type="ARBA" id="ARBA00022723"/>
    </source>
</evidence>
<reference evidence="11 12" key="1">
    <citation type="submission" date="2023-03" db="EMBL/GenBank/DDBJ databases">
        <title>Genome insight into feeding habits of ladybird beetles.</title>
        <authorList>
            <person name="Li H.-S."/>
            <person name="Huang Y.-H."/>
            <person name="Pang H."/>
        </authorList>
    </citation>
    <scope>NUCLEOTIDE SEQUENCE [LARGE SCALE GENOMIC DNA]</scope>
    <source>
        <strain evidence="11">SYSU_2023b</strain>
        <tissue evidence="11">Whole body</tissue>
    </source>
</reference>
<dbReference type="InterPro" id="IPR002328">
    <property type="entry name" value="ADH_Zn_CS"/>
</dbReference>
<evidence type="ECO:0000256" key="9">
    <source>
        <dbReference type="RuleBase" id="RU361277"/>
    </source>
</evidence>
<dbReference type="Proteomes" id="UP001431783">
    <property type="component" value="Unassembled WGS sequence"/>
</dbReference>
<dbReference type="GO" id="GO:0003939">
    <property type="term" value="F:L-iditol 2-dehydrogenase (NAD+) activity"/>
    <property type="evidence" value="ECO:0007669"/>
    <property type="project" value="TreeGrafter"/>
</dbReference>
<evidence type="ECO:0000256" key="5">
    <source>
        <dbReference type="ARBA" id="ARBA00023002"/>
    </source>
</evidence>
<dbReference type="Pfam" id="PF08240">
    <property type="entry name" value="ADH_N"/>
    <property type="match status" value="1"/>
</dbReference>
<evidence type="ECO:0000256" key="4">
    <source>
        <dbReference type="ARBA" id="ARBA00022833"/>
    </source>
</evidence>
<keyword evidence="5" id="KW-0560">Oxidoreductase</keyword>
<comment type="caution">
    <text evidence="11">The sequence shown here is derived from an EMBL/GenBank/DDBJ whole genome shotgun (WGS) entry which is preliminary data.</text>
</comment>
<dbReference type="InterPro" id="IPR013154">
    <property type="entry name" value="ADH-like_N"/>
</dbReference>
<keyword evidence="4 9" id="KW-0862">Zinc</keyword>
<feature type="domain" description="Enoyl reductase (ER)" evidence="10">
    <location>
        <begin position="12"/>
        <end position="347"/>
    </location>
</feature>
<comment type="cofactor">
    <cofactor evidence="1 9">
        <name>Zn(2+)</name>
        <dbReference type="ChEBI" id="CHEBI:29105"/>
    </cofactor>
</comment>
<keyword evidence="12" id="KW-1185">Reference proteome</keyword>
<evidence type="ECO:0000313" key="12">
    <source>
        <dbReference type="Proteomes" id="UP001431783"/>
    </source>
</evidence>
<evidence type="ECO:0000256" key="8">
    <source>
        <dbReference type="ARBA" id="ARBA00032485"/>
    </source>
</evidence>
<name>A0AAW1UDF3_9CUCU</name>
<dbReference type="FunFam" id="3.40.50.720:FF:000068">
    <property type="entry name" value="Sorbitol dehydrogenase"/>
    <property type="match status" value="1"/>
</dbReference>
<dbReference type="Gene3D" id="3.40.50.720">
    <property type="entry name" value="NAD(P)-binding Rossmann-like Domain"/>
    <property type="match status" value="1"/>
</dbReference>
<dbReference type="InterPro" id="IPR020843">
    <property type="entry name" value="ER"/>
</dbReference>
<proteinExistence type="inferred from homology"/>
<dbReference type="Pfam" id="PF00107">
    <property type="entry name" value="ADH_zinc_N"/>
    <property type="match status" value="1"/>
</dbReference>
<dbReference type="InterPro" id="IPR036291">
    <property type="entry name" value="NAD(P)-bd_dom_sf"/>
</dbReference>